<protein>
    <submittedName>
        <fullName evidence="1">Transcriptional regulator</fullName>
    </submittedName>
</protein>
<accession>A0AAX0K6A8</accession>
<reference evidence="1 2" key="1">
    <citation type="submission" date="2016-10" db="EMBL/GenBank/DDBJ databases">
        <title>Whole genome sequences of antibiotic resistant commensal Escherichia coli from healthy Australian adults.</title>
        <authorList>
            <person name="Moran R.A."/>
            <person name="Anantham S."/>
            <person name="Nigro S.J."/>
            <person name="Holt K.E."/>
            <person name="Hall R.M."/>
        </authorList>
    </citation>
    <scope>NUCLEOTIDE SEQUENCE [LARGE SCALE GENOMIC DNA]</scope>
    <source>
        <strain evidence="1 2">2.3-R4</strain>
    </source>
</reference>
<dbReference type="Gene3D" id="1.10.238.160">
    <property type="match status" value="1"/>
</dbReference>
<comment type="caution">
    <text evidence="1">The sequence shown here is derived from an EMBL/GenBank/DDBJ whole genome shotgun (WGS) entry which is preliminary data.</text>
</comment>
<evidence type="ECO:0000313" key="1">
    <source>
        <dbReference type="EMBL" id="OOK22067.1"/>
    </source>
</evidence>
<dbReference type="Proteomes" id="UP000188855">
    <property type="component" value="Unassembled WGS sequence"/>
</dbReference>
<dbReference type="Pfam" id="PF05930">
    <property type="entry name" value="Phage_AlpA"/>
    <property type="match status" value="1"/>
</dbReference>
<organism evidence="1 2">
    <name type="scientific">Escherichia coli</name>
    <dbReference type="NCBI Taxonomy" id="562"/>
    <lineage>
        <taxon>Bacteria</taxon>
        <taxon>Pseudomonadati</taxon>
        <taxon>Pseudomonadota</taxon>
        <taxon>Gammaproteobacteria</taxon>
        <taxon>Enterobacterales</taxon>
        <taxon>Enterobacteriaceae</taxon>
        <taxon>Escherichia</taxon>
    </lineage>
</organism>
<dbReference type="InterPro" id="IPR010260">
    <property type="entry name" value="AlpA"/>
</dbReference>
<gene>
    <name evidence="1" type="ORF">BMT91_26220</name>
</gene>
<evidence type="ECO:0000313" key="2">
    <source>
        <dbReference type="Proteomes" id="UP000188855"/>
    </source>
</evidence>
<dbReference type="EMBL" id="MPAF01000133">
    <property type="protein sequence ID" value="OOK22067.1"/>
    <property type="molecule type" value="Genomic_DNA"/>
</dbReference>
<sequence length="78" mass="9278">MLSTTTSHDSVWLRDDDPLIDMSFITRFTGMTDKWFYQLMSEGRFPKPIKLGRSSRWYRSEVEQWMQQRIEASRGIAA</sequence>
<name>A0AAX0K6A8_ECOLX</name>
<dbReference type="AlphaFoldDB" id="A0AAX0K6A8"/>
<proteinExistence type="predicted"/>